<keyword evidence="2" id="KW-1185">Reference proteome</keyword>
<dbReference type="RefSeq" id="WP_386727231.1">
    <property type="nucleotide sequence ID" value="NZ_JBHSTP010000001.1"/>
</dbReference>
<evidence type="ECO:0000313" key="2">
    <source>
        <dbReference type="Proteomes" id="UP001596306"/>
    </source>
</evidence>
<reference evidence="2" key="1">
    <citation type="journal article" date="2019" name="Int. J. Syst. Evol. Microbiol.">
        <title>The Global Catalogue of Microorganisms (GCM) 10K type strain sequencing project: providing services to taxonomists for standard genome sequencing and annotation.</title>
        <authorList>
            <consortium name="The Broad Institute Genomics Platform"/>
            <consortium name="The Broad Institute Genome Sequencing Center for Infectious Disease"/>
            <person name="Wu L."/>
            <person name="Ma J."/>
        </authorList>
    </citation>
    <scope>NUCLEOTIDE SEQUENCE [LARGE SCALE GENOMIC DNA]</scope>
    <source>
        <strain evidence="2">CCUG 43304</strain>
    </source>
</reference>
<protein>
    <submittedName>
        <fullName evidence="1">Thiol-disulfide oxidoreductase DCC family protein</fullName>
    </submittedName>
</protein>
<dbReference type="Pfam" id="PF04134">
    <property type="entry name" value="DCC1-like"/>
    <property type="match status" value="1"/>
</dbReference>
<dbReference type="Proteomes" id="UP001596306">
    <property type="component" value="Unassembled WGS sequence"/>
</dbReference>
<gene>
    <name evidence="1" type="ORF">ACFQB0_02605</name>
</gene>
<accession>A0ABW1VD17</accession>
<name>A0ABW1VD17_9MICO</name>
<organism evidence="1 2">
    <name type="scientific">Luethyella okanaganae</name>
    <dbReference type="NCBI Taxonomy" id="69372"/>
    <lineage>
        <taxon>Bacteria</taxon>
        <taxon>Bacillati</taxon>
        <taxon>Actinomycetota</taxon>
        <taxon>Actinomycetes</taxon>
        <taxon>Micrococcales</taxon>
        <taxon>Microbacteriaceae</taxon>
        <taxon>Luethyella</taxon>
    </lineage>
</organism>
<comment type="caution">
    <text evidence="1">The sequence shown here is derived from an EMBL/GenBank/DDBJ whole genome shotgun (WGS) entry which is preliminary data.</text>
</comment>
<proteinExistence type="predicted"/>
<evidence type="ECO:0000313" key="1">
    <source>
        <dbReference type="EMBL" id="MFC6355005.1"/>
    </source>
</evidence>
<dbReference type="EMBL" id="JBHSTP010000001">
    <property type="protein sequence ID" value="MFC6355005.1"/>
    <property type="molecule type" value="Genomic_DNA"/>
</dbReference>
<dbReference type="InterPro" id="IPR007263">
    <property type="entry name" value="DCC1-like"/>
</dbReference>
<sequence>MPSAASSGALLVFDGDCGFCTTAVGWLQRALPAMPEAMPYQWTPLDEHGLTSADAAARVWLLTPTRRYGGHLAVSALLRHQDAPALRAVGWLMTVPPWSWIAALGYTLVAKYRYRLPGGTPACRVGGAAR</sequence>